<proteinExistence type="predicted"/>
<evidence type="ECO:0000313" key="2">
    <source>
        <dbReference type="EMBL" id="BBO36125.1"/>
    </source>
</evidence>
<accession>A0A5K7XIA2</accession>
<evidence type="ECO:0000256" key="1">
    <source>
        <dbReference type="SAM" id="MobiDB-lite"/>
    </source>
</evidence>
<keyword evidence="3" id="KW-1185">Reference proteome</keyword>
<organism evidence="2 3">
    <name type="scientific">Lacipirellula parvula</name>
    <dbReference type="NCBI Taxonomy" id="2650471"/>
    <lineage>
        <taxon>Bacteria</taxon>
        <taxon>Pseudomonadati</taxon>
        <taxon>Planctomycetota</taxon>
        <taxon>Planctomycetia</taxon>
        <taxon>Pirellulales</taxon>
        <taxon>Lacipirellulaceae</taxon>
        <taxon>Lacipirellula</taxon>
    </lineage>
</organism>
<protein>
    <submittedName>
        <fullName evidence="2">Uncharacterized protein</fullName>
    </submittedName>
</protein>
<dbReference type="EMBL" id="AP021861">
    <property type="protein sequence ID" value="BBO36125.1"/>
    <property type="molecule type" value="Genomic_DNA"/>
</dbReference>
<dbReference type="AlphaFoldDB" id="A0A5K7XIA2"/>
<feature type="region of interest" description="Disordered" evidence="1">
    <location>
        <begin position="1"/>
        <end position="41"/>
    </location>
</feature>
<feature type="compositionally biased region" description="Basic and acidic residues" evidence="1">
    <location>
        <begin position="20"/>
        <end position="41"/>
    </location>
</feature>
<evidence type="ECO:0000313" key="3">
    <source>
        <dbReference type="Proteomes" id="UP000326837"/>
    </source>
</evidence>
<sequence length="41" mass="4448">MVSGGTPIPVGGNPKTNRQGRQDRQGEERGQAEPLMKADKR</sequence>
<name>A0A5K7XIA2_9BACT</name>
<dbReference type="KEGG" id="lpav:PLANPX_5737"/>
<reference evidence="3" key="1">
    <citation type="submission" date="2019-10" db="EMBL/GenBank/DDBJ databases">
        <title>Lacipirellula parvula gen. nov., sp. nov., representing a lineage of planctomycetes widespread in freshwater anoxic habitats, and description of the family Lacipirellulaceae.</title>
        <authorList>
            <person name="Dedysh S.N."/>
            <person name="Kulichevskaya I.S."/>
            <person name="Beletsky A.V."/>
            <person name="Rakitin A.L."/>
            <person name="Mardanov A.V."/>
            <person name="Ivanova A.A."/>
            <person name="Saltykova V.X."/>
            <person name="Rijpstra W.I.C."/>
            <person name="Sinninghe Damste J.S."/>
            <person name="Ravin N.V."/>
        </authorList>
    </citation>
    <scope>NUCLEOTIDE SEQUENCE [LARGE SCALE GENOMIC DNA]</scope>
    <source>
        <strain evidence="3">PX69</strain>
    </source>
</reference>
<gene>
    <name evidence="2" type="ORF">PLANPX_5737</name>
</gene>
<dbReference type="Proteomes" id="UP000326837">
    <property type="component" value="Chromosome"/>
</dbReference>